<evidence type="ECO:0000313" key="3">
    <source>
        <dbReference type="Proteomes" id="UP000228952"/>
    </source>
</evidence>
<dbReference type="AlphaFoldDB" id="A0A2M7W0U9"/>
<protein>
    <submittedName>
        <fullName evidence="2">Uncharacterized protein</fullName>
    </submittedName>
</protein>
<reference evidence="3" key="1">
    <citation type="submission" date="2017-09" db="EMBL/GenBank/DDBJ databases">
        <title>Depth-based differentiation of microbial function through sediment-hosted aquifers and enrichment of novel symbionts in the deep terrestrial subsurface.</title>
        <authorList>
            <person name="Probst A.J."/>
            <person name="Ladd B."/>
            <person name="Jarett J.K."/>
            <person name="Geller-Mcgrath D.E."/>
            <person name="Sieber C.M.K."/>
            <person name="Emerson J.B."/>
            <person name="Anantharaman K."/>
            <person name="Thomas B.C."/>
            <person name="Malmstrom R."/>
            <person name="Stieglmeier M."/>
            <person name="Klingl A."/>
            <person name="Woyke T."/>
            <person name="Ryan C.M."/>
            <person name="Banfield J.F."/>
        </authorList>
    </citation>
    <scope>NUCLEOTIDE SEQUENCE [LARGE SCALE GENOMIC DNA]</scope>
</reference>
<accession>A0A2M7W0U9</accession>
<dbReference type="Proteomes" id="UP000228952">
    <property type="component" value="Unassembled WGS sequence"/>
</dbReference>
<gene>
    <name evidence="2" type="ORF">COX64_04950</name>
</gene>
<evidence type="ECO:0000256" key="1">
    <source>
        <dbReference type="SAM" id="MobiDB-lite"/>
    </source>
</evidence>
<name>A0A2M7W0U9_9BACT</name>
<organism evidence="2 3">
    <name type="scientific">Candidatus Dojkabacteria bacterium CG_4_10_14_0_2_um_filter_Dojkabacteria_WS6_41_15</name>
    <dbReference type="NCBI Taxonomy" id="2014249"/>
    <lineage>
        <taxon>Bacteria</taxon>
        <taxon>Candidatus Dojkabacteria</taxon>
    </lineage>
</organism>
<feature type="region of interest" description="Disordered" evidence="1">
    <location>
        <begin position="1"/>
        <end position="28"/>
    </location>
</feature>
<feature type="compositionally biased region" description="Basic and acidic residues" evidence="1">
    <location>
        <begin position="9"/>
        <end position="23"/>
    </location>
</feature>
<evidence type="ECO:0000313" key="2">
    <source>
        <dbReference type="EMBL" id="PJA12182.1"/>
    </source>
</evidence>
<comment type="caution">
    <text evidence="2">The sequence shown here is derived from an EMBL/GenBank/DDBJ whole genome shotgun (WGS) entry which is preliminary data.</text>
</comment>
<proteinExistence type="predicted"/>
<dbReference type="EMBL" id="PFQB01000123">
    <property type="protein sequence ID" value="PJA12182.1"/>
    <property type="molecule type" value="Genomic_DNA"/>
</dbReference>
<sequence>MRNSFAVSNREREKKEKMGDRHCPKPIPREIPQIRTFLEPWSSALDLLILWLRASEPRDKDT</sequence>